<evidence type="ECO:0000259" key="15">
    <source>
        <dbReference type="PROSITE" id="PS50011"/>
    </source>
</evidence>
<dbReference type="Proteomes" id="UP000663879">
    <property type="component" value="Unassembled WGS sequence"/>
</dbReference>
<protein>
    <recommendedName>
        <fullName evidence="13">Aurora kinase</fullName>
        <ecNumber evidence="13">2.7.11.1</ecNumber>
    </recommendedName>
</protein>
<evidence type="ECO:0000256" key="2">
    <source>
        <dbReference type="ARBA" id="ARBA00022679"/>
    </source>
</evidence>
<dbReference type="PANTHER" id="PTHR24350">
    <property type="entry name" value="SERINE/THREONINE-PROTEIN KINASE IAL-RELATED"/>
    <property type="match status" value="1"/>
</dbReference>
<feature type="domain" description="Protein kinase" evidence="15">
    <location>
        <begin position="32"/>
        <end position="284"/>
    </location>
</feature>
<evidence type="ECO:0000256" key="8">
    <source>
        <dbReference type="PIRSR" id="PIRSR630616-1"/>
    </source>
</evidence>
<feature type="cross-link" description="Glycyl lysine isopeptide (Lys-Gly) (interchain with G-Cter in SUMO2)" evidence="10">
    <location>
        <position position="159"/>
    </location>
</feature>
<dbReference type="PROSITE" id="PS50011">
    <property type="entry name" value="PROTEIN_KINASE_DOM"/>
    <property type="match status" value="1"/>
</dbReference>
<proteinExistence type="inferred from homology"/>
<dbReference type="InterPro" id="IPR011009">
    <property type="entry name" value="Kinase-like_dom_sf"/>
</dbReference>
<dbReference type="EMBL" id="CAJNOC010000894">
    <property type="protein sequence ID" value="CAF0814357.1"/>
    <property type="molecule type" value="Genomic_DNA"/>
</dbReference>
<comment type="caution">
    <text evidence="16">The sequence shown here is derived from an EMBL/GenBank/DDBJ whole genome shotgun (WGS) entry which is preliminary data.</text>
</comment>
<dbReference type="GO" id="GO:0004674">
    <property type="term" value="F:protein serine/threonine kinase activity"/>
    <property type="evidence" value="ECO:0007669"/>
    <property type="project" value="UniProtKB-KW"/>
</dbReference>
<dbReference type="PROSITE" id="PS00107">
    <property type="entry name" value="PROTEIN_KINASE_ATP"/>
    <property type="match status" value="1"/>
</dbReference>
<feature type="binding site" evidence="9">
    <location>
        <position position="42"/>
    </location>
    <ligand>
        <name>ATP</name>
        <dbReference type="ChEBI" id="CHEBI:30616"/>
    </ligand>
</feature>
<gene>
    <name evidence="16" type="ORF">OXX778_LOCUS7139</name>
</gene>
<evidence type="ECO:0000313" key="17">
    <source>
        <dbReference type="Proteomes" id="UP000663879"/>
    </source>
</evidence>
<evidence type="ECO:0000256" key="4">
    <source>
        <dbReference type="ARBA" id="ARBA00022777"/>
    </source>
</evidence>
<organism evidence="16 17">
    <name type="scientific">Brachionus calyciflorus</name>
    <dbReference type="NCBI Taxonomy" id="104777"/>
    <lineage>
        <taxon>Eukaryota</taxon>
        <taxon>Metazoa</taxon>
        <taxon>Spiralia</taxon>
        <taxon>Gnathifera</taxon>
        <taxon>Rotifera</taxon>
        <taxon>Eurotatoria</taxon>
        <taxon>Monogononta</taxon>
        <taxon>Pseudotrocha</taxon>
        <taxon>Ploima</taxon>
        <taxon>Brachionidae</taxon>
        <taxon>Brachionus</taxon>
    </lineage>
</organism>
<feature type="binding site" evidence="9">
    <location>
        <begin position="161"/>
        <end position="162"/>
    </location>
    <ligand>
        <name>ATP</name>
        <dbReference type="ChEBI" id="CHEBI:30616"/>
    </ligand>
</feature>
<keyword evidence="4 13" id="KW-0418">Kinase</keyword>
<dbReference type="FunFam" id="1.10.510.10:FF:000235">
    <property type="entry name" value="Serine/threonine-protein kinase ark1"/>
    <property type="match status" value="1"/>
</dbReference>
<dbReference type="OrthoDB" id="377346at2759"/>
<evidence type="ECO:0000256" key="12">
    <source>
        <dbReference type="RuleBase" id="RU000304"/>
    </source>
</evidence>
<evidence type="ECO:0000313" key="16">
    <source>
        <dbReference type="EMBL" id="CAF0814357.1"/>
    </source>
</evidence>
<evidence type="ECO:0000256" key="9">
    <source>
        <dbReference type="PIRSR" id="PIRSR630616-2"/>
    </source>
</evidence>
<feature type="binding site" evidence="9">
    <location>
        <begin position="112"/>
        <end position="114"/>
    </location>
    <ligand>
        <name>ATP</name>
        <dbReference type="ChEBI" id="CHEBI:30616"/>
    </ligand>
</feature>
<dbReference type="InterPro" id="IPR008271">
    <property type="entry name" value="Ser/Thr_kinase_AS"/>
</dbReference>
<dbReference type="PROSITE" id="PS00108">
    <property type="entry name" value="PROTEIN_KINASE_ST"/>
    <property type="match status" value="1"/>
</dbReference>
<feature type="binding site" evidence="9 11">
    <location>
        <position position="63"/>
    </location>
    <ligand>
        <name>ATP</name>
        <dbReference type="ChEBI" id="CHEBI:30616"/>
    </ligand>
</feature>
<dbReference type="InterPro" id="IPR000719">
    <property type="entry name" value="Prot_kinase_dom"/>
</dbReference>
<evidence type="ECO:0000256" key="3">
    <source>
        <dbReference type="ARBA" id="ARBA00022741"/>
    </source>
</evidence>
<dbReference type="FunFam" id="3.30.200.20:FF:000042">
    <property type="entry name" value="Aurora kinase A"/>
    <property type="match status" value="1"/>
</dbReference>
<dbReference type="InterPro" id="IPR030616">
    <property type="entry name" value="Aur-like"/>
</dbReference>
<evidence type="ECO:0000256" key="7">
    <source>
        <dbReference type="ARBA" id="ARBA00048679"/>
    </source>
</evidence>
<evidence type="ECO:0000256" key="1">
    <source>
        <dbReference type="ARBA" id="ARBA00022527"/>
    </source>
</evidence>
<reference evidence="16" key="1">
    <citation type="submission" date="2021-02" db="EMBL/GenBank/DDBJ databases">
        <authorList>
            <person name="Nowell W R."/>
        </authorList>
    </citation>
    <scope>NUCLEOTIDE SEQUENCE</scope>
    <source>
        <strain evidence="16">Ploen Becks lab</strain>
    </source>
</reference>
<evidence type="ECO:0000256" key="13">
    <source>
        <dbReference type="RuleBase" id="RU367134"/>
    </source>
</evidence>
<evidence type="ECO:0000256" key="10">
    <source>
        <dbReference type="PIRSR" id="PIRSR630616-3"/>
    </source>
</evidence>
<evidence type="ECO:0000256" key="5">
    <source>
        <dbReference type="ARBA" id="ARBA00022840"/>
    </source>
</evidence>
<evidence type="ECO:0000256" key="6">
    <source>
        <dbReference type="ARBA" id="ARBA00047899"/>
    </source>
</evidence>
<sequence length="302" mass="35761">MESEGLPTNENSISKENYDDEKFDRPWNTKDFDFGRPLGKGKFGSVYLAREKRSVHKAIVAIKILFKSQLQKAGVEHQFRRELEIQSHLKHPNILRMYGWFHDDSRIYIILEFACYGELYKRLKKVGRFDERTAATYMYQISDALMYLHSKQVIHRDIKPENLLLGAFGELKIADFGWSVHAPSLRRQTLCGTLDYLPPEMVENKRHDEKVDHWCIGVLCYELLVGRPPFESQSSQDTYKKIVSCYIKFPEYVSPGARDLIYRLLQKNPSERLALKDVRKHYWIVEHAEKNEEYMRYWKEVN</sequence>
<feature type="active site" description="Proton acceptor" evidence="8">
    <location>
        <position position="157"/>
    </location>
</feature>
<keyword evidence="2 13" id="KW-0808">Transferase</keyword>
<dbReference type="PIRSF" id="PIRSF000654">
    <property type="entry name" value="Integrin-linked_kinase"/>
    <property type="match status" value="1"/>
</dbReference>
<keyword evidence="1 12" id="KW-0723">Serine/threonine-protein kinase</keyword>
<dbReference type="SUPFAM" id="SSF56112">
    <property type="entry name" value="Protein kinase-like (PK-like)"/>
    <property type="match status" value="1"/>
</dbReference>
<dbReference type="SMART" id="SM00220">
    <property type="entry name" value="S_TKc"/>
    <property type="match status" value="1"/>
</dbReference>
<name>A0A813TKX5_9BILA</name>
<feature type="region of interest" description="Disordered" evidence="14">
    <location>
        <begin position="1"/>
        <end position="22"/>
    </location>
</feature>
<evidence type="ECO:0000256" key="14">
    <source>
        <dbReference type="SAM" id="MobiDB-lite"/>
    </source>
</evidence>
<dbReference type="Gene3D" id="1.10.510.10">
    <property type="entry name" value="Transferase(Phosphotransferase) domain 1"/>
    <property type="match status" value="1"/>
</dbReference>
<dbReference type="CDD" id="cd14007">
    <property type="entry name" value="STKc_Aurora"/>
    <property type="match status" value="1"/>
</dbReference>
<dbReference type="GO" id="GO:0005524">
    <property type="term" value="F:ATP binding"/>
    <property type="evidence" value="ECO:0007669"/>
    <property type="project" value="UniProtKB-UniRule"/>
</dbReference>
<feature type="binding site" evidence="9">
    <location>
        <position position="175"/>
    </location>
    <ligand>
        <name>ATP</name>
        <dbReference type="ChEBI" id="CHEBI:30616"/>
    </ligand>
</feature>
<dbReference type="InterPro" id="IPR017441">
    <property type="entry name" value="Protein_kinase_ATP_BS"/>
</dbReference>
<dbReference type="Pfam" id="PF00069">
    <property type="entry name" value="Pkinase"/>
    <property type="match status" value="1"/>
</dbReference>
<comment type="catalytic activity">
    <reaction evidence="7 13">
        <text>L-seryl-[protein] + ATP = O-phospho-L-seryl-[protein] + ADP + H(+)</text>
        <dbReference type="Rhea" id="RHEA:17989"/>
        <dbReference type="Rhea" id="RHEA-COMP:9863"/>
        <dbReference type="Rhea" id="RHEA-COMP:11604"/>
        <dbReference type="ChEBI" id="CHEBI:15378"/>
        <dbReference type="ChEBI" id="CHEBI:29999"/>
        <dbReference type="ChEBI" id="CHEBI:30616"/>
        <dbReference type="ChEBI" id="CHEBI:83421"/>
        <dbReference type="ChEBI" id="CHEBI:456216"/>
        <dbReference type="EC" id="2.7.11.1"/>
    </reaction>
</comment>
<keyword evidence="5 9" id="KW-0067">ATP-binding</keyword>
<dbReference type="AlphaFoldDB" id="A0A813TKX5"/>
<feature type="compositionally biased region" description="Polar residues" evidence="14">
    <location>
        <begin position="1"/>
        <end position="15"/>
    </location>
</feature>
<comment type="catalytic activity">
    <reaction evidence="6 13">
        <text>L-threonyl-[protein] + ATP = O-phospho-L-threonyl-[protein] + ADP + H(+)</text>
        <dbReference type="Rhea" id="RHEA:46608"/>
        <dbReference type="Rhea" id="RHEA-COMP:11060"/>
        <dbReference type="Rhea" id="RHEA-COMP:11605"/>
        <dbReference type="ChEBI" id="CHEBI:15378"/>
        <dbReference type="ChEBI" id="CHEBI:30013"/>
        <dbReference type="ChEBI" id="CHEBI:30616"/>
        <dbReference type="ChEBI" id="CHEBI:61977"/>
        <dbReference type="ChEBI" id="CHEBI:456216"/>
        <dbReference type="EC" id="2.7.11.1"/>
    </reaction>
</comment>
<evidence type="ECO:0000256" key="11">
    <source>
        <dbReference type="PROSITE-ProRule" id="PRU10141"/>
    </source>
</evidence>
<keyword evidence="3 9" id="KW-0547">Nucleotide-binding</keyword>
<dbReference type="EC" id="2.7.11.1" evidence="13"/>
<comment type="similarity">
    <text evidence="13">Belongs to the protein kinase superfamily. Ser/Thr protein kinase family. Aurora subfamily.</text>
</comment>
<keyword evidence="17" id="KW-1185">Reference proteome</keyword>
<accession>A0A813TKX5</accession>